<reference evidence="1 2" key="1">
    <citation type="submission" date="2021-06" db="EMBL/GenBank/DDBJ databases">
        <title>Caerostris extrusa draft genome.</title>
        <authorList>
            <person name="Kono N."/>
            <person name="Arakawa K."/>
        </authorList>
    </citation>
    <scope>NUCLEOTIDE SEQUENCE [LARGE SCALE GENOMIC DNA]</scope>
</reference>
<proteinExistence type="predicted"/>
<evidence type="ECO:0000313" key="2">
    <source>
        <dbReference type="Proteomes" id="UP001054945"/>
    </source>
</evidence>
<evidence type="ECO:0000313" key="1">
    <source>
        <dbReference type="EMBL" id="GIY98620.1"/>
    </source>
</evidence>
<dbReference type="EMBL" id="BPLR01018320">
    <property type="protein sequence ID" value="GIY98620.1"/>
    <property type="molecule type" value="Genomic_DNA"/>
</dbReference>
<sequence length="167" mass="19096">MQEKVIVSTYNPDNTQKKKAEALPKKSFRSSSLLRVYVRLRVGGSFRRKLRLQNPSLKENVSKKFGEFAIVIRAAKVKEPLNVTRIESYFPSGYSHVKRGFSPNGTPCCRKQRPDGALACGDEFRLLYCKRKVQLRSRRTYLRLEFNLNENLILKLGAVAMCLSPIA</sequence>
<dbReference type="AlphaFoldDB" id="A0AAV4XTU3"/>
<organism evidence="1 2">
    <name type="scientific">Caerostris extrusa</name>
    <name type="common">Bark spider</name>
    <name type="synonym">Caerostris bankana</name>
    <dbReference type="NCBI Taxonomy" id="172846"/>
    <lineage>
        <taxon>Eukaryota</taxon>
        <taxon>Metazoa</taxon>
        <taxon>Ecdysozoa</taxon>
        <taxon>Arthropoda</taxon>
        <taxon>Chelicerata</taxon>
        <taxon>Arachnida</taxon>
        <taxon>Araneae</taxon>
        <taxon>Araneomorphae</taxon>
        <taxon>Entelegynae</taxon>
        <taxon>Araneoidea</taxon>
        <taxon>Araneidae</taxon>
        <taxon>Caerostris</taxon>
    </lineage>
</organism>
<gene>
    <name evidence="1" type="ORF">CEXT_490641</name>
</gene>
<keyword evidence="2" id="KW-1185">Reference proteome</keyword>
<dbReference type="Proteomes" id="UP001054945">
    <property type="component" value="Unassembled WGS sequence"/>
</dbReference>
<name>A0AAV4XTU3_CAEEX</name>
<accession>A0AAV4XTU3</accession>
<comment type="caution">
    <text evidence="1">The sequence shown here is derived from an EMBL/GenBank/DDBJ whole genome shotgun (WGS) entry which is preliminary data.</text>
</comment>
<protein>
    <submittedName>
        <fullName evidence="1">Uncharacterized protein</fullName>
    </submittedName>
</protein>